<sequence length="147" mass="16164">MPQTDRPQAPDCLTHLTGPHEWPPCPYLPVDRAFITGQTRSAAFWNLTGKPGQAAELYGHVLKTEPLSRRDRGYFMARMASSLALSGEPDEASLVGIQAVELASATSSLRTKRELRRTLQVLTPWSGRPGPVELRSALSDWNVTAPQ</sequence>
<evidence type="ECO:0000313" key="1">
    <source>
        <dbReference type="EMBL" id="SMD27274.1"/>
    </source>
</evidence>
<accession>A0A1W2FZR2</accession>
<organism evidence="1 2">
    <name type="scientific">Kibdelosporangium aridum</name>
    <dbReference type="NCBI Taxonomy" id="2030"/>
    <lineage>
        <taxon>Bacteria</taxon>
        <taxon>Bacillati</taxon>
        <taxon>Actinomycetota</taxon>
        <taxon>Actinomycetes</taxon>
        <taxon>Pseudonocardiales</taxon>
        <taxon>Pseudonocardiaceae</taxon>
        <taxon>Kibdelosporangium</taxon>
    </lineage>
</organism>
<name>A0A1W2FZR2_KIBAR</name>
<keyword evidence="2" id="KW-1185">Reference proteome</keyword>
<reference evidence="1 2" key="1">
    <citation type="submission" date="2017-04" db="EMBL/GenBank/DDBJ databases">
        <authorList>
            <person name="Afonso C.L."/>
            <person name="Miller P.J."/>
            <person name="Scott M.A."/>
            <person name="Spackman E."/>
            <person name="Goraichik I."/>
            <person name="Dimitrov K.M."/>
            <person name="Suarez D.L."/>
            <person name="Swayne D.E."/>
        </authorList>
    </citation>
    <scope>NUCLEOTIDE SEQUENCE [LARGE SCALE GENOMIC DNA]</scope>
    <source>
        <strain evidence="1 2">DSM 43828</strain>
    </source>
</reference>
<evidence type="ECO:0008006" key="3">
    <source>
        <dbReference type="Google" id="ProtNLM"/>
    </source>
</evidence>
<dbReference type="Proteomes" id="UP000192674">
    <property type="component" value="Unassembled WGS sequence"/>
</dbReference>
<gene>
    <name evidence="1" type="ORF">SAMN05661093_10877</name>
</gene>
<evidence type="ECO:0000313" key="2">
    <source>
        <dbReference type="Proteomes" id="UP000192674"/>
    </source>
</evidence>
<protein>
    <recommendedName>
        <fullName evidence="3">Tetratricopeptide repeat protein</fullName>
    </recommendedName>
</protein>
<dbReference type="AlphaFoldDB" id="A0A1W2FZR2"/>
<dbReference type="EMBL" id="FWXV01000022">
    <property type="protein sequence ID" value="SMD27274.1"/>
    <property type="molecule type" value="Genomic_DNA"/>
</dbReference>
<proteinExistence type="predicted"/>